<proteinExistence type="predicted"/>
<evidence type="ECO:0000313" key="2">
    <source>
        <dbReference type="Proteomes" id="UP000035682"/>
    </source>
</evidence>
<keyword evidence="2" id="KW-1185">Reference proteome</keyword>
<dbReference type="WBParaSite" id="SRAE_X000107400.1">
    <property type="protein sequence ID" value="SRAE_X000107400.1"/>
    <property type="gene ID" value="WBGene00266638"/>
</dbReference>
<dbReference type="WormBase" id="SRAE_X000107400">
    <property type="protein sequence ID" value="SRP10211"/>
    <property type="gene ID" value="WBGene00266638"/>
</dbReference>
<reference evidence="2" key="1">
    <citation type="submission" date="2014-09" db="EMBL/GenBank/DDBJ databases">
        <authorList>
            <person name="Martin A.A."/>
        </authorList>
    </citation>
    <scope>NUCLEOTIDE SEQUENCE</scope>
    <source>
        <strain evidence="2">ED321</strain>
    </source>
</reference>
<reference evidence="1" key="2">
    <citation type="submission" date="2014-09" db="EMBL/GenBank/DDBJ databases">
        <authorList>
            <person name="Aslett A.Martin."/>
        </authorList>
    </citation>
    <scope>NUCLEOTIDE SEQUENCE</scope>
    <source>
        <strain evidence="1">ED321 Heterogonic</strain>
    </source>
</reference>
<name>A0A090KPM7_STRRB</name>
<sequence length="99" mass="11996">MFHYLISKGNGCILRFFFCCHHYIFVICLEQMKSCYRCLYTCKVISLKRIKILFIISADLFKSLLNEAYFHQQIDDINDKSKEGVPFLYKYFIIMRREK</sequence>
<dbReference type="EMBL" id="LN609396">
    <property type="protein sequence ID" value="CEF59324.1"/>
    <property type="molecule type" value="Genomic_DNA"/>
</dbReference>
<evidence type="ECO:0000313" key="3">
    <source>
        <dbReference type="WBParaSite" id="SRAE_X000107400.1"/>
    </source>
</evidence>
<dbReference type="AlphaFoldDB" id="A0A090KPM7"/>
<dbReference type="Proteomes" id="UP000035682">
    <property type="component" value="Unplaced"/>
</dbReference>
<reference evidence="3" key="3">
    <citation type="submission" date="2020-12" db="UniProtKB">
        <authorList>
            <consortium name="WormBaseParasite"/>
        </authorList>
    </citation>
    <scope>IDENTIFICATION</scope>
</reference>
<gene>
    <name evidence="1 3 4" type="ORF">SRAE_X000107400</name>
</gene>
<dbReference type="GeneID" id="36384132"/>
<protein>
    <submittedName>
        <fullName evidence="1 3">Uncharacterized protein</fullName>
    </submittedName>
</protein>
<accession>A0A090KPM7</accession>
<evidence type="ECO:0000313" key="4">
    <source>
        <dbReference type="WormBase" id="SRAE_X000107400"/>
    </source>
</evidence>
<evidence type="ECO:0000313" key="1">
    <source>
        <dbReference type="EMBL" id="CEF59324.1"/>
    </source>
</evidence>
<dbReference type="CTD" id="36384132"/>
<organism evidence="1">
    <name type="scientific">Strongyloides ratti</name>
    <name type="common">Parasitic roundworm</name>
    <dbReference type="NCBI Taxonomy" id="34506"/>
    <lineage>
        <taxon>Eukaryota</taxon>
        <taxon>Metazoa</taxon>
        <taxon>Ecdysozoa</taxon>
        <taxon>Nematoda</taxon>
        <taxon>Chromadorea</taxon>
        <taxon>Rhabditida</taxon>
        <taxon>Tylenchina</taxon>
        <taxon>Panagrolaimomorpha</taxon>
        <taxon>Strongyloidoidea</taxon>
        <taxon>Strongyloididae</taxon>
        <taxon>Strongyloides</taxon>
    </lineage>
</organism>
<dbReference type="RefSeq" id="XP_024498535.1">
    <property type="nucleotide sequence ID" value="XM_024652251.1"/>
</dbReference>